<dbReference type="Proteomes" id="UP000801492">
    <property type="component" value="Unassembled WGS sequence"/>
</dbReference>
<dbReference type="EMBL" id="VTPC01062304">
    <property type="protein sequence ID" value="KAF2889805.1"/>
    <property type="molecule type" value="Genomic_DNA"/>
</dbReference>
<proteinExistence type="predicted"/>
<organism evidence="1 2">
    <name type="scientific">Ignelater luminosus</name>
    <name type="common">Cucubano</name>
    <name type="synonym">Pyrophorus luminosus</name>
    <dbReference type="NCBI Taxonomy" id="2038154"/>
    <lineage>
        <taxon>Eukaryota</taxon>
        <taxon>Metazoa</taxon>
        <taxon>Ecdysozoa</taxon>
        <taxon>Arthropoda</taxon>
        <taxon>Hexapoda</taxon>
        <taxon>Insecta</taxon>
        <taxon>Pterygota</taxon>
        <taxon>Neoptera</taxon>
        <taxon>Endopterygota</taxon>
        <taxon>Coleoptera</taxon>
        <taxon>Polyphaga</taxon>
        <taxon>Elateriformia</taxon>
        <taxon>Elateroidea</taxon>
        <taxon>Elateridae</taxon>
        <taxon>Agrypninae</taxon>
        <taxon>Pyrophorini</taxon>
        <taxon>Ignelater</taxon>
    </lineage>
</organism>
<name>A0A8K0CM08_IGNLU</name>
<evidence type="ECO:0000313" key="2">
    <source>
        <dbReference type="Proteomes" id="UP000801492"/>
    </source>
</evidence>
<sequence>MRDTNLLAITPTTVNDTSHSDDASQQARIFNLSSSLNNFSSVFSEILNFNDTYPTSTNLCKTKGVSARYLQIVGHCNNRHKTIPLYDANIFGIYHRTKNETPRLPTKSYTGIPQLYLHPSMRLNRDSSKLETV</sequence>
<comment type="caution">
    <text evidence="1">The sequence shown here is derived from an EMBL/GenBank/DDBJ whole genome shotgun (WGS) entry which is preliminary data.</text>
</comment>
<evidence type="ECO:0000313" key="1">
    <source>
        <dbReference type="EMBL" id="KAF2889805.1"/>
    </source>
</evidence>
<keyword evidence="2" id="KW-1185">Reference proteome</keyword>
<accession>A0A8K0CM08</accession>
<protein>
    <submittedName>
        <fullName evidence="1">Uncharacterized protein</fullName>
    </submittedName>
</protein>
<dbReference type="AlphaFoldDB" id="A0A8K0CM08"/>
<gene>
    <name evidence="1" type="ORF">ILUMI_16368</name>
</gene>
<reference evidence="1" key="1">
    <citation type="submission" date="2019-08" db="EMBL/GenBank/DDBJ databases">
        <title>The genome of the North American firefly Photinus pyralis.</title>
        <authorList>
            <consortium name="Photinus pyralis genome working group"/>
            <person name="Fallon T.R."/>
            <person name="Sander Lower S.E."/>
            <person name="Weng J.-K."/>
        </authorList>
    </citation>
    <scope>NUCLEOTIDE SEQUENCE</scope>
    <source>
        <strain evidence="1">TRF0915ILg1</strain>
        <tissue evidence="1">Whole body</tissue>
    </source>
</reference>